<evidence type="ECO:0000313" key="4">
    <source>
        <dbReference type="Proteomes" id="UP000016566"/>
    </source>
</evidence>
<dbReference type="AlphaFoldDB" id="U3AML3"/>
<protein>
    <recommendedName>
        <fullName evidence="2">Sialate O-acetylesterase domain-containing protein</fullName>
    </recommendedName>
</protein>
<evidence type="ECO:0000256" key="1">
    <source>
        <dbReference type="ARBA" id="ARBA00022801"/>
    </source>
</evidence>
<feature type="domain" description="Sialate O-acetylesterase" evidence="2">
    <location>
        <begin position="103"/>
        <end position="310"/>
    </location>
</feature>
<dbReference type="PANTHER" id="PTHR31988:SF19">
    <property type="entry name" value="9-O-ACETYL-N-ACETYLNEURAMINIC ACID DEACETYLASE-RELATED"/>
    <property type="match status" value="1"/>
</dbReference>
<dbReference type="Gene3D" id="3.40.50.1110">
    <property type="entry name" value="SGNH hydrolase"/>
    <property type="match status" value="1"/>
</dbReference>
<dbReference type="InterPro" id="IPR052940">
    <property type="entry name" value="Carb_Esterase_6"/>
</dbReference>
<evidence type="ECO:0000313" key="3">
    <source>
        <dbReference type="EMBL" id="GAD55978.1"/>
    </source>
</evidence>
<dbReference type="OrthoDB" id="7836581at2"/>
<dbReference type="eggNOG" id="ENOG5033V8J">
    <property type="taxonomic scope" value="Bacteria"/>
</dbReference>
<dbReference type="Proteomes" id="UP000016566">
    <property type="component" value="Unassembled WGS sequence"/>
</dbReference>
<gene>
    <name evidence="3" type="ORF">MBELCI_2030</name>
</gene>
<organism evidence="3 4">
    <name type="scientific">Limimaricola cinnabarinus LL-001</name>
    <dbReference type="NCBI Taxonomy" id="1337093"/>
    <lineage>
        <taxon>Bacteria</taxon>
        <taxon>Pseudomonadati</taxon>
        <taxon>Pseudomonadota</taxon>
        <taxon>Alphaproteobacteria</taxon>
        <taxon>Rhodobacterales</taxon>
        <taxon>Paracoccaceae</taxon>
        <taxon>Limimaricola</taxon>
    </lineage>
</organism>
<reference evidence="3" key="1">
    <citation type="journal article" date="2013" name="Genome Announc.">
        <title>Draft Genome Sequence of Loktanella cinnabarina LL-001T, Isolated from Deep-Sea Floor Sediment.</title>
        <authorList>
            <person name="Nishi S."/>
            <person name="Tsubouchi T."/>
            <person name="Takaki Y."/>
            <person name="Koyanagi R."/>
            <person name="Satoh N."/>
            <person name="Maruyama T."/>
            <person name="Hatada Y."/>
        </authorList>
    </citation>
    <scope>NUCLEOTIDE SEQUENCE [LARGE SCALE GENOMIC DNA]</scope>
    <source>
        <strain evidence="3">LL-001</strain>
    </source>
</reference>
<proteinExistence type="predicted"/>
<dbReference type="Pfam" id="PF03629">
    <property type="entry name" value="SASA"/>
    <property type="match status" value="1"/>
</dbReference>
<dbReference type="Gene3D" id="2.60.40.10">
    <property type="entry name" value="Immunoglobulins"/>
    <property type="match status" value="1"/>
</dbReference>
<comment type="caution">
    <text evidence="3">The sequence shown here is derived from an EMBL/GenBank/DDBJ whole genome shotgun (WGS) entry which is preliminary data.</text>
</comment>
<sequence length="675" mass="70270">MVVWPAPTATRPLPSLALDPGVAMTPADLAGGFSGRDMRFDLGPGSAPLPDGLTLSAAGVLSGTPSAETPDARIVIRALNSGGAAQSAFQLRVGLSGETPLLLIIAGQSNADKQGTSGITPPARYGNLSDVEIWNPAAGIFEAYAPGTNAGDDSRNAWGSEAEFAHQLREAGDTRPIRVVKRAQGGTGLEAEAGRDDWHPVTQTGGRQLFDELEARVTAARAAIGTTTEDVTIWAQGEYDMAKGFAGSYAANFGALLSEWRSRISTGLFIVERTRPRLDSTTARAGTWIVRQVQLDLALADGNAAVIDTDAATNGAPFSQLHPNHLWCEDCGLRAYRAWRGNYTEFHGDITGAVPAAFAFADRTGVAQGAVVTSDVLSPRGFERDMDISITDGEYRITNPDDTVFADWTAAPSKIHKHQKVQLRITASDSAEMAVAATLTIGGVTGRWSVTTQAAQVPAGITHVASGLPTTANGAHDVPMPAGVAAGDLLLLHVSTHSNNYTETTPPGWTALPEVRSGSTNSDQARGIIYWKLAGEAEPGVTLTQGGYYSTGIVTAFRGVDPSDPIAVVQPGAATTSNSIAEGLVAAPVMAGTHVVYAAVIGEMHSATWSGDPDLTDFAERYDVQRQGSSGAKQTLTMASGGSAVAQSVGDAVTATIDGGARRNINAHLLALRPA</sequence>
<keyword evidence="4" id="KW-1185">Reference proteome</keyword>
<dbReference type="InterPro" id="IPR013783">
    <property type="entry name" value="Ig-like_fold"/>
</dbReference>
<dbReference type="SUPFAM" id="SSF52266">
    <property type="entry name" value="SGNH hydrolase"/>
    <property type="match status" value="1"/>
</dbReference>
<dbReference type="InterPro" id="IPR036514">
    <property type="entry name" value="SGNH_hydro_sf"/>
</dbReference>
<dbReference type="Pfam" id="PF05345">
    <property type="entry name" value="He_PIG"/>
    <property type="match status" value="1"/>
</dbReference>
<evidence type="ECO:0000259" key="2">
    <source>
        <dbReference type="Pfam" id="PF03629"/>
    </source>
</evidence>
<dbReference type="EMBL" id="BATB01000025">
    <property type="protein sequence ID" value="GAD55978.1"/>
    <property type="molecule type" value="Genomic_DNA"/>
</dbReference>
<dbReference type="RefSeq" id="WP_021694079.1">
    <property type="nucleotide sequence ID" value="NZ_BATB01000025.1"/>
</dbReference>
<dbReference type="InterPro" id="IPR005181">
    <property type="entry name" value="SASA"/>
</dbReference>
<name>U3AML3_9RHOB</name>
<dbReference type="GO" id="GO:0016788">
    <property type="term" value="F:hydrolase activity, acting on ester bonds"/>
    <property type="evidence" value="ECO:0007669"/>
    <property type="project" value="UniProtKB-ARBA"/>
</dbReference>
<keyword evidence="1" id="KW-0378">Hydrolase</keyword>
<accession>U3AML3</accession>
<dbReference type="PANTHER" id="PTHR31988">
    <property type="entry name" value="ESTERASE, PUTATIVE (DUF303)-RELATED"/>
    <property type="match status" value="1"/>
</dbReference>
<dbReference type="STRING" id="1337093.MBELCI_2030"/>